<dbReference type="PROSITE" id="PS50003">
    <property type="entry name" value="PH_DOMAIN"/>
    <property type="match status" value="1"/>
</dbReference>
<dbReference type="Gene3D" id="1.20.58.60">
    <property type="match status" value="1"/>
</dbReference>
<dbReference type="SMART" id="SM00233">
    <property type="entry name" value="PH"/>
    <property type="match status" value="1"/>
</dbReference>
<keyword evidence="1" id="KW-0597">Phosphoprotein</keyword>
<proteinExistence type="predicted"/>
<feature type="coiled-coil region" evidence="3">
    <location>
        <begin position="726"/>
        <end position="760"/>
    </location>
</feature>
<name>A0A1B6HWG4_9HEMI</name>
<evidence type="ECO:0000313" key="7">
    <source>
        <dbReference type="EMBL" id="JAS79022.1"/>
    </source>
</evidence>
<dbReference type="InterPro" id="IPR052231">
    <property type="entry name" value="Rho_GEF_signaling-related"/>
</dbReference>
<feature type="domain" description="DH" evidence="6">
    <location>
        <begin position="1094"/>
        <end position="1267"/>
    </location>
</feature>
<evidence type="ECO:0000256" key="4">
    <source>
        <dbReference type="SAM" id="MobiDB-lite"/>
    </source>
</evidence>
<dbReference type="EMBL" id="GECU01028684">
    <property type="protein sequence ID" value="JAS79022.1"/>
    <property type="molecule type" value="Transcribed_RNA"/>
</dbReference>
<evidence type="ECO:0008006" key="8">
    <source>
        <dbReference type="Google" id="ProtNLM"/>
    </source>
</evidence>
<feature type="region of interest" description="Disordered" evidence="4">
    <location>
        <begin position="955"/>
        <end position="989"/>
    </location>
</feature>
<dbReference type="SUPFAM" id="SSF50729">
    <property type="entry name" value="PH domain-like"/>
    <property type="match status" value="1"/>
</dbReference>
<keyword evidence="3" id="KW-0175">Coiled coil</keyword>
<dbReference type="CDD" id="cd13242">
    <property type="entry name" value="PH_puratrophin-1"/>
    <property type="match status" value="1"/>
</dbReference>
<dbReference type="PROSITE" id="PS50010">
    <property type="entry name" value="DH_2"/>
    <property type="match status" value="1"/>
</dbReference>
<feature type="region of interest" description="Disordered" evidence="4">
    <location>
        <begin position="168"/>
        <end position="189"/>
    </location>
</feature>
<dbReference type="CDD" id="cd00160">
    <property type="entry name" value="RhoGEF"/>
    <property type="match status" value="1"/>
</dbReference>
<dbReference type="GO" id="GO:0035556">
    <property type="term" value="P:intracellular signal transduction"/>
    <property type="evidence" value="ECO:0007669"/>
    <property type="project" value="InterPro"/>
</dbReference>
<dbReference type="InterPro" id="IPR000219">
    <property type="entry name" value="DH_dom"/>
</dbReference>
<feature type="region of interest" description="Disordered" evidence="4">
    <location>
        <begin position="85"/>
        <end position="115"/>
    </location>
</feature>
<dbReference type="Pfam" id="PF22697">
    <property type="entry name" value="SOS1_NGEF_PH"/>
    <property type="match status" value="1"/>
</dbReference>
<dbReference type="GO" id="GO:0005085">
    <property type="term" value="F:guanyl-nucleotide exchange factor activity"/>
    <property type="evidence" value="ECO:0007669"/>
    <property type="project" value="UniProtKB-KW"/>
</dbReference>
<protein>
    <recommendedName>
        <fullName evidence="8">DH domain-containing protein</fullName>
    </recommendedName>
</protein>
<dbReference type="InterPro" id="IPR001849">
    <property type="entry name" value="PH_domain"/>
</dbReference>
<evidence type="ECO:0000256" key="1">
    <source>
        <dbReference type="ARBA" id="ARBA00022553"/>
    </source>
</evidence>
<dbReference type="PANTHER" id="PTHR45845">
    <property type="entry name" value="RHO GUANINE NUCLEOTIDE EXCHANGE FACTOR-RELATED"/>
    <property type="match status" value="1"/>
</dbReference>
<keyword evidence="2" id="KW-0344">Guanine-nucleotide releasing factor</keyword>
<dbReference type="PANTHER" id="PTHR45845:SF3">
    <property type="entry name" value="PURATROPHIN-1-LIKE, ISOFORM A"/>
    <property type="match status" value="1"/>
</dbReference>
<feature type="compositionally biased region" description="Basic and acidic residues" evidence="4">
    <location>
        <begin position="177"/>
        <end position="189"/>
    </location>
</feature>
<evidence type="ECO:0000256" key="3">
    <source>
        <dbReference type="SAM" id="Coils"/>
    </source>
</evidence>
<reference evidence="7" key="1">
    <citation type="submission" date="2015-11" db="EMBL/GenBank/DDBJ databases">
        <title>De novo transcriptome assembly of four potential Pierce s Disease insect vectors from Arizona vineyards.</title>
        <authorList>
            <person name="Tassone E.E."/>
        </authorList>
    </citation>
    <scope>NUCLEOTIDE SEQUENCE</scope>
</reference>
<feature type="compositionally biased region" description="Polar residues" evidence="4">
    <location>
        <begin position="1030"/>
        <end position="1040"/>
    </location>
</feature>
<evidence type="ECO:0000259" key="5">
    <source>
        <dbReference type="PROSITE" id="PS50003"/>
    </source>
</evidence>
<dbReference type="Gene3D" id="1.20.900.10">
    <property type="entry name" value="Dbl homology (DH) domain"/>
    <property type="match status" value="1"/>
</dbReference>
<dbReference type="Gene3D" id="2.30.29.30">
    <property type="entry name" value="Pleckstrin-homology domain (PH domain)/Phosphotyrosine-binding domain (PTB)"/>
    <property type="match status" value="1"/>
</dbReference>
<dbReference type="InterPro" id="IPR011993">
    <property type="entry name" value="PH-like_dom_sf"/>
</dbReference>
<dbReference type="SUPFAM" id="SSF48065">
    <property type="entry name" value="DBL homology domain (DH-domain)"/>
    <property type="match status" value="1"/>
</dbReference>
<dbReference type="InterPro" id="IPR055251">
    <property type="entry name" value="SOS1_NGEF_PH"/>
</dbReference>
<accession>A0A1B6HWG4</accession>
<dbReference type="PROSITE" id="PS50890">
    <property type="entry name" value="PUA"/>
    <property type="match status" value="1"/>
</dbReference>
<evidence type="ECO:0000256" key="2">
    <source>
        <dbReference type="ARBA" id="ARBA00022658"/>
    </source>
</evidence>
<feature type="region of interest" description="Disordered" evidence="4">
    <location>
        <begin position="1"/>
        <end position="36"/>
    </location>
</feature>
<organism evidence="7">
    <name type="scientific">Homalodisca liturata</name>
    <dbReference type="NCBI Taxonomy" id="320908"/>
    <lineage>
        <taxon>Eukaryota</taxon>
        <taxon>Metazoa</taxon>
        <taxon>Ecdysozoa</taxon>
        <taxon>Arthropoda</taxon>
        <taxon>Hexapoda</taxon>
        <taxon>Insecta</taxon>
        <taxon>Pterygota</taxon>
        <taxon>Neoptera</taxon>
        <taxon>Paraneoptera</taxon>
        <taxon>Hemiptera</taxon>
        <taxon>Auchenorrhyncha</taxon>
        <taxon>Membracoidea</taxon>
        <taxon>Cicadellidae</taxon>
        <taxon>Cicadellinae</taxon>
        <taxon>Proconiini</taxon>
        <taxon>Homalodisca</taxon>
    </lineage>
</organism>
<sequence length="1513" mass="170371">LGLTHRGGTVTPSERSQQDAKQRQQETSFSAEGAWTAGPEFAAKTLDEGLNKIDDFNRIGSNKSLSRSKRVKSFIQKKCKDFSNSFGSSHDDETPELGGTTVVPRSKSTSRANSELTTTSWYVANDYHSDEEVFSHVTVVKVGVEVRDTQNITTVAIGKQELVKVDEPDSVEVSDTVDSRNEGGTDLGKSEETLAASDCDDETFVLAQDNTEEEITMADSDIPKENLNQKRTSSEETVVATPILEPKTEIERLTDQYFGHLYSNYHVTRPVLVRQARDLLVCSYHGNTARFEAEFCQPAADIMAEVIQRSVIEVASGLSPRGWPLSLGSRGVVLHLGELDSSLLRSRDCYLCVRVPQSSAPQVALVWPGGSRATSPPPSALAMMTAAEELPDLLHHLVVSVERAIERVPLDDLPFPCPQCHECLADQECVSRCQCATAAEKRDSCMQTSPMYELDASIPHIDSDEEHDDDKKHSLGRTEVLVVPRCIAEVSEKLLMSGIYLPGVHDQEGRAVVVYDAAVVARAALSHTDVARVILYYSTLPVRPERTVDGLTVVAVNCSSPTDGLHFLDKSLASVTLTQRVALVLSSNPQQPPGLTTLPLSKTKCHIVSDANDLLHFIPEDQTPSECGGRTTHDQLEWVEFFKELEPFISSCQACGRRLVGVMSDVRSAVDGTLSRRQLSSQHRTMSRVLHDSELQRLRRDGHTTLAALEDRAQWLPDSEDVRLGVERAERLFSEVDRAAKRLEELSDKRRERLRDLSRMRALEDETSQVLTWLNHKGEDSLKRHAKLASTLPAIKQQEQDFEKFYFISMRHLDKGGDLLEEASQVSGHNGNGLRDLARSLKNHLRGFSERLEDTRERLEDTSRCFYLLDKAYEWALEAMKYMSRVKPEDAQNPEPSVKQLKQYLMAHPPLPQEHFTEMLGLAQKLHNDKLIEQCKVAQCRCEETMEQVRSVLGGEPPAMWTSTPLPGRRRSLPSPHPSPPTCPCWSETPTLPTPPLDHIREECYCPPHPLQRSCTWQYPTEHYDDEDNTTSSADNTTEGSEAGTKSGEDMEEHGDACGKPVAPIAVNSHLHCDLSLQMDNMQGGTQTLKTKKTMLLIMREMIQTERDYVKSLEYVIENYIPELIREDIPQALRGQRNVIFGNIEKIYEFHSQFFLQELERCEQTPLSIGQCFLRHEKKFYLYALYNKNKPKSDSLMSEYGTVFFKTKQMELGDKMDLASYLLKPVQRMGKYALLLQQLMKASRQDVADLRDAEKMVRFQLRHGNDLLAMDSLRDCDVNVKEQGRLLRQNEFLVWQGKGKKCLRQVFLFEELILFSKARRFPDRKNLDIYIYKNSIKTSDIGLTAKIGDSPTKFEIWFRKRKPNDTFTLQSMSEDIKQVWADELSNLLWKQAVKNREMRLQEMSSMGIGNKPCLDIRPSADQISDRSISIAQLSKTAPRFRNSIAIAPSETVRKRPHSIISVSSSSGASSSSSSEHRLHHSQCSSAESGIVSDWHTSTSIASDSTSPSWPEQH</sequence>
<feature type="domain" description="PH" evidence="5">
    <location>
        <begin position="1279"/>
        <end position="1389"/>
    </location>
</feature>
<feature type="compositionally biased region" description="Polar residues" evidence="4">
    <location>
        <begin position="106"/>
        <end position="115"/>
    </location>
</feature>
<feature type="non-terminal residue" evidence="7">
    <location>
        <position position="1"/>
    </location>
</feature>
<feature type="compositionally biased region" description="Low complexity" evidence="4">
    <location>
        <begin position="1496"/>
        <end position="1513"/>
    </location>
</feature>
<dbReference type="PROSITE" id="PS00741">
    <property type="entry name" value="DH_1"/>
    <property type="match status" value="1"/>
</dbReference>
<gene>
    <name evidence="7" type="ORF">g.36757</name>
</gene>
<dbReference type="InterPro" id="IPR001331">
    <property type="entry name" value="GDS_CDC24_CS"/>
</dbReference>
<evidence type="ECO:0000259" key="6">
    <source>
        <dbReference type="PROSITE" id="PS50010"/>
    </source>
</evidence>
<feature type="compositionally biased region" description="Low complexity" evidence="4">
    <location>
        <begin position="1458"/>
        <end position="1473"/>
    </location>
</feature>
<dbReference type="FunFam" id="2.30.29.30:FF:000078">
    <property type="entry name" value="Guanine nucleotide exchange factor DBS"/>
    <property type="match status" value="1"/>
</dbReference>
<dbReference type="Pfam" id="PF00621">
    <property type="entry name" value="RhoGEF"/>
    <property type="match status" value="1"/>
</dbReference>
<feature type="region of interest" description="Disordered" evidence="4">
    <location>
        <begin position="1022"/>
        <end position="1061"/>
    </location>
</feature>
<feature type="region of interest" description="Disordered" evidence="4">
    <location>
        <begin position="1455"/>
        <end position="1513"/>
    </location>
</feature>
<dbReference type="InterPro" id="IPR035899">
    <property type="entry name" value="DBL_dom_sf"/>
</dbReference>
<dbReference type="SMART" id="SM00325">
    <property type="entry name" value="RhoGEF"/>
    <property type="match status" value="1"/>
</dbReference>